<dbReference type="Ensembl" id="ENSECAT00000059560.3">
    <property type="protein sequence ID" value="ENSECAP00000023485.3"/>
    <property type="gene ID" value="ENSECAG00000028130.3"/>
</dbReference>
<keyword evidence="4" id="KW-1185">Reference proteome</keyword>
<evidence type="ECO:0000259" key="2">
    <source>
        <dbReference type="PROSITE" id="PS50838"/>
    </source>
</evidence>
<accession>A0A3Q2GSI6</accession>
<dbReference type="GO" id="GO:0000122">
    <property type="term" value="P:negative regulation of transcription by RNA polymerase II"/>
    <property type="evidence" value="ECO:0000318"/>
    <property type="project" value="GO_Central"/>
</dbReference>
<dbReference type="PANTHER" id="PTHR11736">
    <property type="entry name" value="MELANOMA-ASSOCIATED ANTIGEN MAGE ANTIGEN"/>
    <property type="match status" value="1"/>
</dbReference>
<dbReference type="Pfam" id="PF01454">
    <property type="entry name" value="MAGE"/>
    <property type="match status" value="1"/>
</dbReference>
<dbReference type="InParanoid" id="A0A3Q2GSI6"/>
<name>A0A3Q2GSI6_HORSE</name>
<dbReference type="GeneTree" id="ENSGT00940000162825"/>
<reference evidence="3" key="2">
    <citation type="submission" date="2025-08" db="UniProtKB">
        <authorList>
            <consortium name="Ensembl"/>
        </authorList>
    </citation>
    <scope>IDENTIFICATION</scope>
    <source>
        <strain evidence="3">Thoroughbred</strain>
    </source>
</reference>
<evidence type="ECO:0000313" key="3">
    <source>
        <dbReference type="Ensembl" id="ENSECAP00000023485.3"/>
    </source>
</evidence>
<dbReference type="Gene3D" id="1.10.10.1200">
    <property type="entry name" value="MAGE homology domain, winged helix WH1 motif"/>
    <property type="match status" value="1"/>
</dbReference>
<protein>
    <submittedName>
        <fullName evidence="3">MAGE family member B16</fullName>
    </submittedName>
</protein>
<gene>
    <name evidence="3" type="primary">MAGEB16</name>
</gene>
<dbReference type="GO" id="GO:0005634">
    <property type="term" value="C:nucleus"/>
    <property type="evidence" value="ECO:0000318"/>
    <property type="project" value="GO_Central"/>
</dbReference>
<dbReference type="FunFam" id="1.10.10.1210:FF:000001">
    <property type="entry name" value="melanoma-associated antigen D1"/>
    <property type="match status" value="1"/>
</dbReference>
<dbReference type="Proteomes" id="UP000002281">
    <property type="component" value="Chromosome X"/>
</dbReference>
<organism evidence="3 4">
    <name type="scientific">Equus caballus</name>
    <name type="common">Horse</name>
    <dbReference type="NCBI Taxonomy" id="9796"/>
    <lineage>
        <taxon>Eukaryota</taxon>
        <taxon>Metazoa</taxon>
        <taxon>Chordata</taxon>
        <taxon>Craniata</taxon>
        <taxon>Vertebrata</taxon>
        <taxon>Euteleostomi</taxon>
        <taxon>Mammalia</taxon>
        <taxon>Eutheria</taxon>
        <taxon>Laurasiatheria</taxon>
        <taxon>Perissodactyla</taxon>
        <taxon>Equidae</taxon>
        <taxon>Equus</taxon>
    </lineage>
</organism>
<dbReference type="InterPro" id="IPR021072">
    <property type="entry name" value="MAGE_N"/>
</dbReference>
<feature type="region of interest" description="Disordered" evidence="1">
    <location>
        <begin position="161"/>
        <end position="187"/>
    </location>
</feature>
<dbReference type="Bgee" id="ENSECAG00000029895">
    <property type="expression patterns" value="Expressed in testis and 5 other cell types or tissues"/>
</dbReference>
<reference evidence="3 4" key="1">
    <citation type="journal article" date="2009" name="Science">
        <title>Genome sequence, comparative analysis, and population genetics of the domestic horse.</title>
        <authorList>
            <consortium name="Broad Institute Genome Sequencing Platform"/>
            <consortium name="Broad Institute Whole Genome Assembly Team"/>
            <person name="Wade C.M."/>
            <person name="Giulotto E."/>
            <person name="Sigurdsson S."/>
            <person name="Zoli M."/>
            <person name="Gnerre S."/>
            <person name="Imsland F."/>
            <person name="Lear T.L."/>
            <person name="Adelson D.L."/>
            <person name="Bailey E."/>
            <person name="Bellone R.R."/>
            <person name="Bloecker H."/>
            <person name="Distl O."/>
            <person name="Edgar R.C."/>
            <person name="Garber M."/>
            <person name="Leeb T."/>
            <person name="Mauceli E."/>
            <person name="MacLeod J.N."/>
            <person name="Penedo M.C.T."/>
            <person name="Raison J.M."/>
            <person name="Sharpe T."/>
            <person name="Vogel J."/>
            <person name="Andersson L."/>
            <person name="Antczak D.F."/>
            <person name="Biagi T."/>
            <person name="Binns M.M."/>
            <person name="Chowdhary B.P."/>
            <person name="Coleman S.J."/>
            <person name="Della Valle G."/>
            <person name="Fryc S."/>
            <person name="Guerin G."/>
            <person name="Hasegawa T."/>
            <person name="Hill E.W."/>
            <person name="Jurka J."/>
            <person name="Kiialainen A."/>
            <person name="Lindgren G."/>
            <person name="Liu J."/>
            <person name="Magnani E."/>
            <person name="Mickelson J.R."/>
            <person name="Murray J."/>
            <person name="Nergadze S.G."/>
            <person name="Onofrio R."/>
            <person name="Pedroni S."/>
            <person name="Piras M.F."/>
            <person name="Raudsepp T."/>
            <person name="Rocchi M."/>
            <person name="Roeed K.H."/>
            <person name="Ryder O.A."/>
            <person name="Searle S."/>
            <person name="Skow L."/>
            <person name="Swinburne J.E."/>
            <person name="Syvaenen A.C."/>
            <person name="Tozaki T."/>
            <person name="Valberg S.J."/>
            <person name="Vaudin M."/>
            <person name="White J.R."/>
            <person name="Zody M.C."/>
            <person name="Lander E.S."/>
            <person name="Lindblad-Toh K."/>
        </authorList>
    </citation>
    <scope>NUCLEOTIDE SEQUENCE [LARGE SCALE GENOMIC DNA]</scope>
    <source>
        <strain evidence="3 4">Thoroughbred</strain>
    </source>
</reference>
<dbReference type="Gene3D" id="1.10.10.1210">
    <property type="entry name" value="MAGE homology domain, winged helix WH2 motif"/>
    <property type="match status" value="1"/>
</dbReference>
<sequence>MKVWSLGSQGSLGRWRAVIARRAPRSLLRGVPWELRPYCEWTNSGQKGKSQARPGFKVVIPHCPPSCPHSCLLPPTRVVMSQRQKNPRCSHDQRLQVQGTTQDLEVAEISKALEETCLSSRPLMPGHSKELPVAGLPSFPEGSQSFCSSSIAIAAASSCKSDEGSSSQEEKDSTFQAIPDPKNVPRDAPAEKVASLVNFLLLKYQMKEPFTKEDMLKIVTQEYEDHLPEILLRASEHIEMIFGLDVKEVDPTNHCYGLLIKLGLTYDGMQHGEQGVPKTGILILILGVIFMKGNRATEEEVWEVLNVTGIYSDRKHFIFGEPKQLITKDFVKEEYLEYRQVANSDPAQFEFLWGPRAHAETTKMQVLEFIAKVHATDPSSFPSQYEEALQDEKERARARIAGRAVSTSLATARSGAGSGRFSCPY</sequence>
<dbReference type="PaxDb" id="9796-ENSECAP00000023485"/>
<dbReference type="InterPro" id="IPR002190">
    <property type="entry name" value="MHD_dom"/>
</dbReference>
<dbReference type="InterPro" id="IPR041899">
    <property type="entry name" value="MAGE_WH2"/>
</dbReference>
<feature type="compositionally biased region" description="Basic and acidic residues" evidence="1">
    <location>
        <begin position="161"/>
        <end position="173"/>
    </location>
</feature>
<dbReference type="InterPro" id="IPR037445">
    <property type="entry name" value="MAGE"/>
</dbReference>
<dbReference type="PROSITE" id="PS50838">
    <property type="entry name" value="MAGE"/>
    <property type="match status" value="1"/>
</dbReference>
<dbReference type="Pfam" id="PF12440">
    <property type="entry name" value="MAGE_N"/>
    <property type="match status" value="1"/>
</dbReference>
<dbReference type="SMART" id="SM01392">
    <property type="entry name" value="MAGE_N"/>
    <property type="match status" value="1"/>
</dbReference>
<dbReference type="PANTHER" id="PTHR11736:SF145">
    <property type="entry name" value="MELANOMA-ASSOCIATED ANTIGEN B16"/>
    <property type="match status" value="1"/>
</dbReference>
<dbReference type="SMART" id="SM01373">
    <property type="entry name" value="MAGE"/>
    <property type="match status" value="1"/>
</dbReference>
<dbReference type="FunFam" id="1.10.10.1200:FF:000007">
    <property type="entry name" value="Melanoma-associated antigen C2"/>
    <property type="match status" value="1"/>
</dbReference>
<evidence type="ECO:0000313" key="4">
    <source>
        <dbReference type="Proteomes" id="UP000002281"/>
    </source>
</evidence>
<proteinExistence type="predicted"/>
<dbReference type="AlphaFoldDB" id="A0A3Q2GSI6"/>
<reference evidence="3" key="3">
    <citation type="submission" date="2025-09" db="UniProtKB">
        <authorList>
            <consortium name="Ensembl"/>
        </authorList>
    </citation>
    <scope>IDENTIFICATION</scope>
    <source>
        <strain evidence="3">Thoroughbred</strain>
    </source>
</reference>
<dbReference type="InterPro" id="IPR041898">
    <property type="entry name" value="MAGE_WH1"/>
</dbReference>
<evidence type="ECO:0000256" key="1">
    <source>
        <dbReference type="SAM" id="MobiDB-lite"/>
    </source>
</evidence>
<dbReference type="STRING" id="9796.ENSECAP00000023485"/>
<feature type="domain" description="MAGE" evidence="2">
    <location>
        <begin position="189"/>
        <end position="388"/>
    </location>
</feature>